<keyword evidence="4" id="KW-0808">Transferase</keyword>
<sequence length="491" mass="56039">MIAIFYMTEISEEKVKPFRLVKYFSFTSFIVIFLGTLVLSFLNTHWAKAMQFEKSEEYAQLLVENLNHQIFSKFILPVMIKFRKVQLRNKKQFERMDEVVRSTLHSFKVDTVNIYDMNNIISYSFHQEMVGKKDMGGPEYHNAVLGNLSSKLIYIPSSSQAGVWEQIGEKLGFFLGFPQKSKMSTFAPIRAERPYRLSGPVLGVIEIVQDLSEDYKAIFRFQIRVIITCTMVMSVLFVTLRFLVNRGEGIIQTRNLERIRLKEQLSRAQRLSSLGEMVAGISHEIRNPLGIIRSSAELLKKKMLKFDPSNTIPNIIVEEANRLNNIITDFLDFAKPRVPNLSPCRVDEILEKNVTFLASQIREQNHVIEKDYGSDRLEIMADSDMIYQAFLNILINAMQTMPGGGKIRIETVSDDNHLTIFFKDEGEGISENVMEKIWDPFFTTKDTGTGLGLGIVKNIIESHGGNIRLDNRPVCGAKVTIELPVGIEKGN</sequence>
<organism evidence="11 12">
    <name type="scientific">Desulfonema magnum</name>
    <dbReference type="NCBI Taxonomy" id="45655"/>
    <lineage>
        <taxon>Bacteria</taxon>
        <taxon>Pseudomonadati</taxon>
        <taxon>Thermodesulfobacteriota</taxon>
        <taxon>Desulfobacteria</taxon>
        <taxon>Desulfobacterales</taxon>
        <taxon>Desulfococcaceae</taxon>
        <taxon>Desulfonema</taxon>
    </lineage>
</organism>
<dbReference type="GO" id="GO:0005524">
    <property type="term" value="F:ATP binding"/>
    <property type="evidence" value="ECO:0007669"/>
    <property type="project" value="UniProtKB-KW"/>
</dbReference>
<feature type="transmembrane region" description="Helical" evidence="9">
    <location>
        <begin position="20"/>
        <end position="42"/>
    </location>
</feature>
<dbReference type="CDD" id="cd00082">
    <property type="entry name" value="HisKA"/>
    <property type="match status" value="1"/>
</dbReference>
<dbReference type="SMART" id="SM00388">
    <property type="entry name" value="HisKA"/>
    <property type="match status" value="1"/>
</dbReference>
<name>A0A975GP94_9BACT</name>
<gene>
    <name evidence="11" type="ORF">dnm_046490</name>
</gene>
<keyword evidence="8" id="KW-0902">Two-component regulatory system</keyword>
<reference evidence="11" key="1">
    <citation type="journal article" date="2021" name="Microb. Physiol.">
        <title>Proteogenomic Insights into the Physiology of Marine, Sulfate-Reducing, Filamentous Desulfonema limicola and Desulfonema magnum.</title>
        <authorList>
            <person name="Schnaars V."/>
            <person name="Wohlbrand L."/>
            <person name="Scheve S."/>
            <person name="Hinrichs C."/>
            <person name="Reinhardt R."/>
            <person name="Rabus R."/>
        </authorList>
    </citation>
    <scope>NUCLEOTIDE SEQUENCE</scope>
    <source>
        <strain evidence="11">4be13</strain>
    </source>
</reference>
<dbReference type="SUPFAM" id="SSF55874">
    <property type="entry name" value="ATPase domain of HSP90 chaperone/DNA topoisomerase II/histidine kinase"/>
    <property type="match status" value="1"/>
</dbReference>
<dbReference type="RefSeq" id="WP_246556325.1">
    <property type="nucleotide sequence ID" value="NZ_CP061800.1"/>
</dbReference>
<evidence type="ECO:0000256" key="6">
    <source>
        <dbReference type="ARBA" id="ARBA00022777"/>
    </source>
</evidence>
<dbReference type="SMART" id="SM00387">
    <property type="entry name" value="HATPase_c"/>
    <property type="match status" value="1"/>
</dbReference>
<dbReference type="InterPro" id="IPR036097">
    <property type="entry name" value="HisK_dim/P_sf"/>
</dbReference>
<accession>A0A975GP94</accession>
<evidence type="ECO:0000256" key="7">
    <source>
        <dbReference type="ARBA" id="ARBA00022840"/>
    </source>
</evidence>
<keyword evidence="3" id="KW-0597">Phosphoprotein</keyword>
<dbReference type="PANTHER" id="PTHR43065:SF10">
    <property type="entry name" value="PEROXIDE STRESS-ACTIVATED HISTIDINE KINASE MAK3"/>
    <property type="match status" value="1"/>
</dbReference>
<keyword evidence="6 11" id="KW-0418">Kinase</keyword>
<evidence type="ECO:0000259" key="10">
    <source>
        <dbReference type="PROSITE" id="PS50109"/>
    </source>
</evidence>
<keyword evidence="9" id="KW-0812">Transmembrane</keyword>
<dbReference type="KEGG" id="dmm:dnm_046490"/>
<dbReference type="InterPro" id="IPR003661">
    <property type="entry name" value="HisK_dim/P_dom"/>
</dbReference>
<dbReference type="EC" id="2.7.13.3" evidence="2"/>
<evidence type="ECO:0000256" key="1">
    <source>
        <dbReference type="ARBA" id="ARBA00000085"/>
    </source>
</evidence>
<dbReference type="SUPFAM" id="SSF47384">
    <property type="entry name" value="Homodimeric domain of signal transducing histidine kinase"/>
    <property type="match status" value="1"/>
</dbReference>
<comment type="catalytic activity">
    <reaction evidence="1">
        <text>ATP + protein L-histidine = ADP + protein N-phospho-L-histidine.</text>
        <dbReference type="EC" id="2.7.13.3"/>
    </reaction>
</comment>
<evidence type="ECO:0000313" key="12">
    <source>
        <dbReference type="Proteomes" id="UP000663722"/>
    </source>
</evidence>
<evidence type="ECO:0000313" key="11">
    <source>
        <dbReference type="EMBL" id="QTA88602.1"/>
    </source>
</evidence>
<evidence type="ECO:0000256" key="9">
    <source>
        <dbReference type="SAM" id="Phobius"/>
    </source>
</evidence>
<feature type="transmembrane region" description="Helical" evidence="9">
    <location>
        <begin position="225"/>
        <end position="244"/>
    </location>
</feature>
<evidence type="ECO:0000256" key="8">
    <source>
        <dbReference type="ARBA" id="ARBA00023012"/>
    </source>
</evidence>
<dbReference type="Proteomes" id="UP000663722">
    <property type="component" value="Chromosome"/>
</dbReference>
<proteinExistence type="predicted"/>
<dbReference type="GO" id="GO:0000155">
    <property type="term" value="F:phosphorelay sensor kinase activity"/>
    <property type="evidence" value="ECO:0007669"/>
    <property type="project" value="InterPro"/>
</dbReference>
<dbReference type="Gene3D" id="3.30.565.10">
    <property type="entry name" value="Histidine kinase-like ATPase, C-terminal domain"/>
    <property type="match status" value="1"/>
</dbReference>
<evidence type="ECO:0000256" key="4">
    <source>
        <dbReference type="ARBA" id="ARBA00022679"/>
    </source>
</evidence>
<evidence type="ECO:0000256" key="5">
    <source>
        <dbReference type="ARBA" id="ARBA00022741"/>
    </source>
</evidence>
<dbReference type="InterPro" id="IPR004358">
    <property type="entry name" value="Sig_transdc_His_kin-like_C"/>
</dbReference>
<dbReference type="EMBL" id="CP061800">
    <property type="protein sequence ID" value="QTA88602.1"/>
    <property type="molecule type" value="Genomic_DNA"/>
</dbReference>
<keyword evidence="9" id="KW-0472">Membrane</keyword>
<keyword evidence="5" id="KW-0547">Nucleotide-binding</keyword>
<keyword evidence="9" id="KW-1133">Transmembrane helix</keyword>
<dbReference type="PROSITE" id="PS50109">
    <property type="entry name" value="HIS_KIN"/>
    <property type="match status" value="1"/>
</dbReference>
<dbReference type="InterPro" id="IPR036890">
    <property type="entry name" value="HATPase_C_sf"/>
</dbReference>
<dbReference type="AlphaFoldDB" id="A0A975GP94"/>
<protein>
    <recommendedName>
        <fullName evidence="2">histidine kinase</fullName>
        <ecNumber evidence="2">2.7.13.3</ecNumber>
    </recommendedName>
</protein>
<keyword evidence="7" id="KW-0067">ATP-binding</keyword>
<dbReference type="Pfam" id="PF02518">
    <property type="entry name" value="HATPase_c"/>
    <property type="match status" value="1"/>
</dbReference>
<dbReference type="Pfam" id="PF00512">
    <property type="entry name" value="HisKA"/>
    <property type="match status" value="1"/>
</dbReference>
<dbReference type="PRINTS" id="PR00344">
    <property type="entry name" value="BCTRLSENSOR"/>
</dbReference>
<dbReference type="PANTHER" id="PTHR43065">
    <property type="entry name" value="SENSOR HISTIDINE KINASE"/>
    <property type="match status" value="1"/>
</dbReference>
<evidence type="ECO:0000256" key="2">
    <source>
        <dbReference type="ARBA" id="ARBA00012438"/>
    </source>
</evidence>
<keyword evidence="12" id="KW-1185">Reference proteome</keyword>
<feature type="domain" description="Histidine kinase" evidence="10">
    <location>
        <begin position="280"/>
        <end position="487"/>
    </location>
</feature>
<dbReference type="InterPro" id="IPR003594">
    <property type="entry name" value="HATPase_dom"/>
</dbReference>
<dbReference type="Gene3D" id="1.10.287.130">
    <property type="match status" value="1"/>
</dbReference>
<evidence type="ECO:0000256" key="3">
    <source>
        <dbReference type="ARBA" id="ARBA00022553"/>
    </source>
</evidence>
<dbReference type="InterPro" id="IPR005467">
    <property type="entry name" value="His_kinase_dom"/>
</dbReference>